<feature type="transmembrane region" description="Helical" evidence="7">
    <location>
        <begin position="138"/>
        <end position="155"/>
    </location>
</feature>
<dbReference type="InterPro" id="IPR010619">
    <property type="entry name" value="ThrE-like_N"/>
</dbReference>
<sequence>MGVRADAVLRLGMMLMGAGASGYRVIRGMKRAARAVGFEGLDAVVMVTTITCTFHAEHDFRTVVAHQGRVEVDASRIEALETLAHRVRPPMSAGELMAELDVIESGVRKRWRLWVLALAAACACAGCAVLNGFGAREIALVAAAAALGQTMRGWLAGKHVQTVASVAAGAAVACAVYALGAEAVGASEAGFVAAVLFVVPGFPLFSALIDLARCDIAAGITRAAYAMTLMAAAGFAVLLVGWAAGLNPYSEVSCKPSYGWVLAASAVGIAGFALLFNSSRRMALAAVAIGTVGSAVRWLLIDATSAPFIAACAGGLVVGLLGFVVARVAKIPRVTTTVPAAVVMIPGPAMYRAVYALGVGDMAAVVQHSATAAMMVLSIGAGLVLARLLTDRDWALGRPIDFSHYR</sequence>
<organism evidence="10 11">
    <name type="scientific">Corynebacterium lowii</name>
    <dbReference type="NCBI Taxonomy" id="1544413"/>
    <lineage>
        <taxon>Bacteria</taxon>
        <taxon>Bacillati</taxon>
        <taxon>Actinomycetota</taxon>
        <taxon>Actinomycetes</taxon>
        <taxon>Mycobacteriales</taxon>
        <taxon>Corynebacteriaceae</taxon>
        <taxon>Corynebacterium</taxon>
    </lineage>
</organism>
<name>A0A0N8VZH9_9CORY</name>
<dbReference type="EMBL" id="LKEV01000008">
    <property type="protein sequence ID" value="KQB83946.1"/>
    <property type="molecule type" value="Genomic_DNA"/>
</dbReference>
<dbReference type="GO" id="GO:0022857">
    <property type="term" value="F:transmembrane transporter activity"/>
    <property type="evidence" value="ECO:0007669"/>
    <property type="project" value="InterPro"/>
</dbReference>
<feature type="transmembrane region" description="Helical" evidence="7">
    <location>
        <begin position="162"/>
        <end position="179"/>
    </location>
</feature>
<evidence type="ECO:0000256" key="4">
    <source>
        <dbReference type="ARBA" id="ARBA00022989"/>
    </source>
</evidence>
<proteinExistence type="inferred from homology"/>
<feature type="transmembrane region" description="Helical" evidence="7">
    <location>
        <begin position="224"/>
        <end position="245"/>
    </location>
</feature>
<feature type="transmembrane region" description="Helical" evidence="7">
    <location>
        <begin position="370"/>
        <end position="389"/>
    </location>
</feature>
<feature type="transmembrane region" description="Helical" evidence="7">
    <location>
        <begin position="283"/>
        <end position="300"/>
    </location>
</feature>
<dbReference type="GO" id="GO:0015744">
    <property type="term" value="P:succinate transport"/>
    <property type="evidence" value="ECO:0007669"/>
    <property type="project" value="TreeGrafter"/>
</dbReference>
<dbReference type="Proteomes" id="UP000050488">
    <property type="component" value="Unassembled WGS sequence"/>
</dbReference>
<evidence type="ECO:0000256" key="7">
    <source>
        <dbReference type="SAM" id="Phobius"/>
    </source>
</evidence>
<dbReference type="PANTHER" id="PTHR34390:SF2">
    <property type="entry name" value="SUCCINATE TRANSPORTER SUBUNIT YJJP-RELATED"/>
    <property type="match status" value="1"/>
</dbReference>
<dbReference type="GO" id="GO:0005886">
    <property type="term" value="C:plasma membrane"/>
    <property type="evidence" value="ECO:0007669"/>
    <property type="project" value="UniProtKB-SubCell"/>
</dbReference>
<keyword evidence="5 7" id="KW-0472">Membrane</keyword>
<evidence type="ECO:0000256" key="3">
    <source>
        <dbReference type="ARBA" id="ARBA00022692"/>
    </source>
</evidence>
<evidence type="ECO:0000313" key="11">
    <source>
        <dbReference type="Proteomes" id="UP000050488"/>
    </source>
</evidence>
<feature type="transmembrane region" description="Helical" evidence="7">
    <location>
        <begin position="191"/>
        <end position="212"/>
    </location>
</feature>
<dbReference type="Pfam" id="PF12821">
    <property type="entry name" value="ThrE_2"/>
    <property type="match status" value="1"/>
</dbReference>
<keyword evidence="4 7" id="KW-1133">Transmembrane helix</keyword>
<feature type="domain" description="Threonine/serine exporter-like N-terminal" evidence="8">
    <location>
        <begin position="7"/>
        <end position="240"/>
    </location>
</feature>
<dbReference type="RefSeq" id="WP_055178946.1">
    <property type="nucleotide sequence ID" value="NZ_JAUSQY010000001.1"/>
</dbReference>
<feature type="domain" description="Threonine/Serine exporter ThrE" evidence="9">
    <location>
        <begin position="263"/>
        <end position="387"/>
    </location>
</feature>
<feature type="transmembrane region" description="Helical" evidence="7">
    <location>
        <begin position="113"/>
        <end position="132"/>
    </location>
</feature>
<dbReference type="Pfam" id="PF06738">
    <property type="entry name" value="ThrE"/>
    <property type="match status" value="1"/>
</dbReference>
<dbReference type="InterPro" id="IPR050539">
    <property type="entry name" value="ThrE_Dicarb/AminoAcid_Exp"/>
</dbReference>
<gene>
    <name evidence="10" type="primary">yjjP</name>
    <name evidence="10" type="ORF">Clow_02146</name>
</gene>
<evidence type="ECO:0000256" key="5">
    <source>
        <dbReference type="ARBA" id="ARBA00023136"/>
    </source>
</evidence>
<evidence type="ECO:0000256" key="2">
    <source>
        <dbReference type="ARBA" id="ARBA00022475"/>
    </source>
</evidence>
<dbReference type="PATRIC" id="fig|1544413.3.peg.2144"/>
<dbReference type="PANTHER" id="PTHR34390">
    <property type="entry name" value="UPF0442 PROTEIN YJJB-RELATED"/>
    <property type="match status" value="1"/>
</dbReference>
<comment type="similarity">
    <text evidence="6">Belongs to the ThrE exporter (TC 2.A.79) family.</text>
</comment>
<dbReference type="InterPro" id="IPR024528">
    <property type="entry name" value="ThrE_2"/>
</dbReference>
<keyword evidence="11" id="KW-1185">Reference proteome</keyword>
<dbReference type="AlphaFoldDB" id="A0A0N8VZH9"/>
<dbReference type="OrthoDB" id="2148488at2"/>
<reference evidence="10 11" key="1">
    <citation type="submission" date="2015-10" db="EMBL/GenBank/DDBJ databases">
        <title>Corynebacteirum lowii and Corynebacterium oculi species nova, derived from human clinical disease and and emended description of Corynebacterium mastiditis.</title>
        <authorList>
            <person name="Bernard K."/>
            <person name="Pacheco A.L."/>
            <person name="Mcdougall C."/>
            <person name="Burtx T."/>
            <person name="Weibe D."/>
            <person name="Tyler S."/>
            <person name="Olson A.B."/>
            <person name="Cnockaert M."/>
            <person name="Eguchi H."/>
            <person name="Kuwahara T."/>
            <person name="Nakayama-Imaohji H."/>
            <person name="Boudewijins M."/>
            <person name="Van Hoecke F."/>
            <person name="Bernier A.-M."/>
            <person name="Vandamme P."/>
        </authorList>
    </citation>
    <scope>NUCLEOTIDE SEQUENCE [LARGE SCALE GENOMIC DNA]</scope>
    <source>
        <strain evidence="10 11">NML 130206</strain>
    </source>
</reference>
<evidence type="ECO:0000256" key="1">
    <source>
        <dbReference type="ARBA" id="ARBA00004651"/>
    </source>
</evidence>
<protein>
    <submittedName>
        <fullName evidence="10">Inner membrane protein YjjP</fullName>
    </submittedName>
</protein>
<evidence type="ECO:0000259" key="8">
    <source>
        <dbReference type="Pfam" id="PF06738"/>
    </source>
</evidence>
<feature type="transmembrane region" description="Helical" evidence="7">
    <location>
        <begin position="257"/>
        <end position="276"/>
    </location>
</feature>
<evidence type="ECO:0000313" key="10">
    <source>
        <dbReference type="EMBL" id="KQB83946.1"/>
    </source>
</evidence>
<evidence type="ECO:0000256" key="6">
    <source>
        <dbReference type="ARBA" id="ARBA00034125"/>
    </source>
</evidence>
<keyword evidence="2" id="KW-1003">Cell membrane</keyword>
<feature type="transmembrane region" description="Helical" evidence="7">
    <location>
        <begin position="338"/>
        <end position="358"/>
    </location>
</feature>
<evidence type="ECO:0000259" key="9">
    <source>
        <dbReference type="Pfam" id="PF12821"/>
    </source>
</evidence>
<comment type="caution">
    <text evidence="10">The sequence shown here is derived from an EMBL/GenBank/DDBJ whole genome shotgun (WGS) entry which is preliminary data.</text>
</comment>
<keyword evidence="3 7" id="KW-0812">Transmembrane</keyword>
<comment type="subcellular location">
    <subcellularLocation>
        <location evidence="1">Cell membrane</location>
        <topology evidence="1">Multi-pass membrane protein</topology>
    </subcellularLocation>
</comment>
<accession>A0A0N8VZH9</accession>
<feature type="transmembrane region" description="Helical" evidence="7">
    <location>
        <begin position="306"/>
        <end position="326"/>
    </location>
</feature>
<dbReference type="STRING" id="1544413.Clow_02146"/>